<accession>A0A367JFU3</accession>
<evidence type="ECO:0000313" key="2">
    <source>
        <dbReference type="Proteomes" id="UP000253551"/>
    </source>
</evidence>
<proteinExistence type="predicted"/>
<name>A0A367JFU3_RHIST</name>
<evidence type="ECO:0000313" key="1">
    <source>
        <dbReference type="EMBL" id="RCH88842.1"/>
    </source>
</evidence>
<dbReference type="OrthoDB" id="2206543at2759"/>
<organism evidence="1 2">
    <name type="scientific">Rhizopus stolonifer</name>
    <name type="common">Rhizopus nigricans</name>
    <dbReference type="NCBI Taxonomy" id="4846"/>
    <lineage>
        <taxon>Eukaryota</taxon>
        <taxon>Fungi</taxon>
        <taxon>Fungi incertae sedis</taxon>
        <taxon>Mucoromycota</taxon>
        <taxon>Mucoromycotina</taxon>
        <taxon>Mucoromycetes</taxon>
        <taxon>Mucorales</taxon>
        <taxon>Mucorineae</taxon>
        <taxon>Rhizopodaceae</taxon>
        <taxon>Rhizopus</taxon>
    </lineage>
</organism>
<dbReference type="STRING" id="4846.A0A367JFU3"/>
<dbReference type="Proteomes" id="UP000253551">
    <property type="component" value="Unassembled WGS sequence"/>
</dbReference>
<sequence>MSLIKMELEQNDKRFAQFDQHMKLSTQIDRQEGHSSQLEQPMRNNQQLEAALASANMKICQLETQLQQALESQQDTEMLTTPALDNSEVPATLHWALDSSASKHASRQAAAKVFTAPAEYDPPSFSDKNGNYAPIFKYVYLPDKYRYRLSTMRNKFHKLGVASSRILDIHYPAQGIVAVLIHIGYSLHDFNPLDPQHLRDSKLLETLTSDEERATKSKEIHQQ</sequence>
<reference evidence="1 2" key="1">
    <citation type="journal article" date="2018" name="G3 (Bethesda)">
        <title>Phylogenetic and Phylogenomic Definition of Rhizopus Species.</title>
        <authorList>
            <person name="Gryganskyi A.P."/>
            <person name="Golan J."/>
            <person name="Dolatabadi S."/>
            <person name="Mondo S."/>
            <person name="Robb S."/>
            <person name="Idnurm A."/>
            <person name="Muszewska A."/>
            <person name="Steczkiewicz K."/>
            <person name="Masonjones S."/>
            <person name="Liao H.L."/>
            <person name="Gajdeczka M.T."/>
            <person name="Anike F."/>
            <person name="Vuek A."/>
            <person name="Anishchenko I.M."/>
            <person name="Voigt K."/>
            <person name="de Hoog G.S."/>
            <person name="Smith M.E."/>
            <person name="Heitman J."/>
            <person name="Vilgalys R."/>
            <person name="Stajich J.E."/>
        </authorList>
    </citation>
    <scope>NUCLEOTIDE SEQUENCE [LARGE SCALE GENOMIC DNA]</scope>
    <source>
        <strain evidence="1 2">LSU 92-RS-03</strain>
    </source>
</reference>
<protein>
    <submittedName>
        <fullName evidence="1">Uncharacterized protein</fullName>
    </submittedName>
</protein>
<comment type="caution">
    <text evidence="1">The sequence shown here is derived from an EMBL/GenBank/DDBJ whole genome shotgun (WGS) entry which is preliminary data.</text>
</comment>
<dbReference type="AlphaFoldDB" id="A0A367JFU3"/>
<keyword evidence="2" id="KW-1185">Reference proteome</keyword>
<gene>
    <name evidence="1" type="ORF">CU098_006162</name>
</gene>
<dbReference type="EMBL" id="PJQM01003446">
    <property type="protein sequence ID" value="RCH88842.1"/>
    <property type="molecule type" value="Genomic_DNA"/>
</dbReference>